<gene>
    <name evidence="2" type="ORF">M011DRAFT_464521</name>
</gene>
<evidence type="ECO:0000256" key="1">
    <source>
        <dbReference type="SAM" id="MobiDB-lite"/>
    </source>
</evidence>
<evidence type="ECO:0000313" key="3">
    <source>
        <dbReference type="Proteomes" id="UP000799440"/>
    </source>
</evidence>
<protein>
    <submittedName>
        <fullName evidence="2">Uncharacterized protein</fullName>
    </submittedName>
</protein>
<dbReference type="Proteomes" id="UP000799440">
    <property type="component" value="Unassembled WGS sequence"/>
</dbReference>
<sequence length="68" mass="7453">MTQTPPMRIPHPAPPSHLTSPNPVSPAGQRASMHTQSLTSPFRTPHRRIYPVSQVNKPCPWTGCEAAN</sequence>
<accession>A0A6A6VJA3</accession>
<feature type="region of interest" description="Disordered" evidence="1">
    <location>
        <begin position="1"/>
        <end position="46"/>
    </location>
</feature>
<evidence type="ECO:0000313" key="2">
    <source>
        <dbReference type="EMBL" id="KAF2750698.1"/>
    </source>
</evidence>
<reference evidence="2" key="1">
    <citation type="journal article" date="2020" name="Stud. Mycol.">
        <title>101 Dothideomycetes genomes: a test case for predicting lifestyles and emergence of pathogens.</title>
        <authorList>
            <person name="Haridas S."/>
            <person name="Albert R."/>
            <person name="Binder M."/>
            <person name="Bloem J."/>
            <person name="Labutti K."/>
            <person name="Salamov A."/>
            <person name="Andreopoulos B."/>
            <person name="Baker S."/>
            <person name="Barry K."/>
            <person name="Bills G."/>
            <person name="Bluhm B."/>
            <person name="Cannon C."/>
            <person name="Castanera R."/>
            <person name="Culley D."/>
            <person name="Daum C."/>
            <person name="Ezra D."/>
            <person name="Gonzalez J."/>
            <person name="Henrissat B."/>
            <person name="Kuo A."/>
            <person name="Liang C."/>
            <person name="Lipzen A."/>
            <person name="Lutzoni F."/>
            <person name="Magnuson J."/>
            <person name="Mondo S."/>
            <person name="Nolan M."/>
            <person name="Ohm R."/>
            <person name="Pangilinan J."/>
            <person name="Park H.-J."/>
            <person name="Ramirez L."/>
            <person name="Alfaro M."/>
            <person name="Sun H."/>
            <person name="Tritt A."/>
            <person name="Yoshinaga Y."/>
            <person name="Zwiers L.-H."/>
            <person name="Turgeon B."/>
            <person name="Goodwin S."/>
            <person name="Spatafora J."/>
            <person name="Crous P."/>
            <person name="Grigoriev I."/>
        </authorList>
    </citation>
    <scope>NUCLEOTIDE SEQUENCE</scope>
    <source>
        <strain evidence="2">CBS 119925</strain>
    </source>
</reference>
<dbReference type="AlphaFoldDB" id="A0A6A6VJA3"/>
<organism evidence="2 3">
    <name type="scientific">Sporormia fimetaria CBS 119925</name>
    <dbReference type="NCBI Taxonomy" id="1340428"/>
    <lineage>
        <taxon>Eukaryota</taxon>
        <taxon>Fungi</taxon>
        <taxon>Dikarya</taxon>
        <taxon>Ascomycota</taxon>
        <taxon>Pezizomycotina</taxon>
        <taxon>Dothideomycetes</taxon>
        <taxon>Pleosporomycetidae</taxon>
        <taxon>Pleosporales</taxon>
        <taxon>Sporormiaceae</taxon>
        <taxon>Sporormia</taxon>
    </lineage>
</organism>
<proteinExistence type="predicted"/>
<dbReference type="EMBL" id="MU006563">
    <property type="protein sequence ID" value="KAF2750698.1"/>
    <property type="molecule type" value="Genomic_DNA"/>
</dbReference>
<keyword evidence="3" id="KW-1185">Reference proteome</keyword>
<name>A0A6A6VJA3_9PLEO</name>
<feature type="compositionally biased region" description="Polar residues" evidence="1">
    <location>
        <begin position="32"/>
        <end position="42"/>
    </location>
</feature>